<comment type="caution">
    <text evidence="2">The sequence shown here is derived from an EMBL/GenBank/DDBJ whole genome shotgun (WGS) entry which is preliminary data.</text>
</comment>
<dbReference type="Proteomes" id="UP001565471">
    <property type="component" value="Unassembled WGS sequence"/>
</dbReference>
<dbReference type="Pfam" id="PF13455">
    <property type="entry name" value="MUG113"/>
    <property type="match status" value="1"/>
</dbReference>
<accession>A0ABV4F193</accession>
<evidence type="ECO:0000259" key="1">
    <source>
        <dbReference type="SMART" id="SM00974"/>
    </source>
</evidence>
<dbReference type="InterPro" id="IPR018306">
    <property type="entry name" value="Phage_T5_Orf172_DNA-bd"/>
</dbReference>
<dbReference type="EMBL" id="JBGBZA010000002">
    <property type="protein sequence ID" value="MEY9316864.1"/>
    <property type="molecule type" value="Genomic_DNA"/>
</dbReference>
<name>A0ABV4F193_BRAEL</name>
<sequence length="393" mass="44414">MTDLDLDELRAELDDFAQPEKKGGRSAREERIIAGFEEVQRFFEEHGRAPQHGEDNDIFERLYAVRLDRLRALEECRSLLSPLDYQGLLTGAESAPAAPEEAVDEDELLAELRDAAGASDITELRHVRTAADKRAAEEIANREKCEDFDRFKPLFIQVKKDIDSDIRQTRPFQTMAEIKKGEFFIVGGQIAYVAEVGEEFTTQYERRDSRLRVIYDNGTESDVLLRSLQRALHRDEAGRRITDPVAGPLFAGESAEGDLASGTIYVLRSKSDHPLVAAHRDVLHKIGVTSGDVERRIANAKLDPTFLMAEVEVVATYELYNVNRTKLENLIHRIFGLAQLDVEIKDRFGNPVIPREWFLVPLFVVNEAVDRIKDGTITDYTYDPKAAALVRVA</sequence>
<feature type="domain" description="Bacteriophage T5 Orf172 DNA-binding" evidence="1">
    <location>
        <begin position="278"/>
        <end position="372"/>
    </location>
</feature>
<gene>
    <name evidence="2" type="ORF">ABIF29_003663</name>
</gene>
<proteinExistence type="predicted"/>
<organism evidence="2 3">
    <name type="scientific">Bradyrhizobium elkanii</name>
    <dbReference type="NCBI Taxonomy" id="29448"/>
    <lineage>
        <taxon>Bacteria</taxon>
        <taxon>Pseudomonadati</taxon>
        <taxon>Pseudomonadota</taxon>
        <taxon>Alphaproteobacteria</taxon>
        <taxon>Hyphomicrobiales</taxon>
        <taxon>Nitrobacteraceae</taxon>
        <taxon>Bradyrhizobium</taxon>
    </lineage>
</organism>
<evidence type="ECO:0000313" key="3">
    <source>
        <dbReference type="Proteomes" id="UP001565471"/>
    </source>
</evidence>
<reference evidence="2 3" key="1">
    <citation type="submission" date="2024-07" db="EMBL/GenBank/DDBJ databases">
        <title>Genomic Encyclopedia of Type Strains, Phase V (KMG-V): Genome sequencing to study the core and pangenomes of soil and plant-associated prokaryotes.</title>
        <authorList>
            <person name="Whitman W."/>
        </authorList>
    </citation>
    <scope>NUCLEOTIDE SEQUENCE [LARGE SCALE GENOMIC DNA]</scope>
    <source>
        <strain evidence="2 3">USDA 415</strain>
    </source>
</reference>
<protein>
    <recommendedName>
        <fullName evidence="1">Bacteriophage T5 Orf172 DNA-binding domain-containing protein</fullName>
    </recommendedName>
</protein>
<keyword evidence="3" id="KW-1185">Reference proteome</keyword>
<dbReference type="RefSeq" id="WP_253623493.1">
    <property type="nucleotide sequence ID" value="NZ_CP126004.1"/>
</dbReference>
<dbReference type="SMART" id="SM00974">
    <property type="entry name" value="T5orf172"/>
    <property type="match status" value="1"/>
</dbReference>
<evidence type="ECO:0000313" key="2">
    <source>
        <dbReference type="EMBL" id="MEY9316864.1"/>
    </source>
</evidence>